<dbReference type="EMBL" id="CP044548">
    <property type="protein sequence ID" value="QFQ29323.2"/>
    <property type="molecule type" value="Genomic_DNA"/>
</dbReference>
<organism evidence="6 7">
    <name type="scientific">Janibacter melonis</name>
    <dbReference type="NCBI Taxonomy" id="262209"/>
    <lineage>
        <taxon>Bacteria</taxon>
        <taxon>Bacillati</taxon>
        <taxon>Actinomycetota</taxon>
        <taxon>Actinomycetes</taxon>
        <taxon>Micrococcales</taxon>
        <taxon>Intrasporangiaceae</taxon>
        <taxon>Janibacter</taxon>
    </lineage>
</organism>
<dbReference type="Proteomes" id="UP000271708">
    <property type="component" value="Chromosome"/>
</dbReference>
<dbReference type="SUPFAM" id="SSF53850">
    <property type="entry name" value="Periplasmic binding protein-like II"/>
    <property type="match status" value="1"/>
</dbReference>
<dbReference type="PRINTS" id="PR00039">
    <property type="entry name" value="HTHLYSR"/>
</dbReference>
<gene>
    <name evidence="6" type="ORF">EEW87_001735</name>
</gene>
<evidence type="ECO:0000256" key="4">
    <source>
        <dbReference type="ARBA" id="ARBA00023163"/>
    </source>
</evidence>
<dbReference type="GO" id="GO:0003677">
    <property type="term" value="F:DNA binding"/>
    <property type="evidence" value="ECO:0007669"/>
    <property type="project" value="UniProtKB-KW"/>
</dbReference>
<dbReference type="AlphaFoldDB" id="A0A5P8FJD4"/>
<evidence type="ECO:0000256" key="1">
    <source>
        <dbReference type="ARBA" id="ARBA00009437"/>
    </source>
</evidence>
<dbReference type="Pfam" id="PF00126">
    <property type="entry name" value="HTH_1"/>
    <property type="match status" value="1"/>
</dbReference>
<dbReference type="InterPro" id="IPR005119">
    <property type="entry name" value="LysR_subst-bd"/>
</dbReference>
<dbReference type="Gene3D" id="3.40.190.290">
    <property type="match status" value="1"/>
</dbReference>
<dbReference type="InterPro" id="IPR000847">
    <property type="entry name" value="LysR_HTH_N"/>
</dbReference>
<dbReference type="InterPro" id="IPR036388">
    <property type="entry name" value="WH-like_DNA-bd_sf"/>
</dbReference>
<name>A0A5P8FJD4_9MICO</name>
<evidence type="ECO:0000259" key="5">
    <source>
        <dbReference type="PROSITE" id="PS50931"/>
    </source>
</evidence>
<dbReference type="RefSeq" id="WP_123091456.1">
    <property type="nucleotide sequence ID" value="NZ_CP044548.2"/>
</dbReference>
<evidence type="ECO:0000313" key="6">
    <source>
        <dbReference type="EMBL" id="QFQ29323.2"/>
    </source>
</evidence>
<evidence type="ECO:0000313" key="7">
    <source>
        <dbReference type="Proteomes" id="UP000271708"/>
    </source>
</evidence>
<keyword evidence="3" id="KW-0238">DNA-binding</keyword>
<keyword evidence="4" id="KW-0804">Transcription</keyword>
<dbReference type="PROSITE" id="PS50931">
    <property type="entry name" value="HTH_LYSR"/>
    <property type="match status" value="1"/>
</dbReference>
<feature type="domain" description="HTH lysR-type" evidence="5">
    <location>
        <begin position="5"/>
        <end position="62"/>
    </location>
</feature>
<dbReference type="PANTHER" id="PTHR30419">
    <property type="entry name" value="HTH-TYPE TRANSCRIPTIONAL REGULATOR YBHD"/>
    <property type="match status" value="1"/>
</dbReference>
<reference evidence="6 7" key="1">
    <citation type="submission" date="2019-09" db="EMBL/GenBank/DDBJ databases">
        <title>Complete Genome Sequence of Janibacter melonis M714 with both human health impact and industrial applications.</title>
        <authorList>
            <person name="Jin M."/>
            <person name="Zhao Q.R."/>
        </authorList>
    </citation>
    <scope>NUCLEOTIDE SEQUENCE [LARGE SCALE GENOMIC DNA]</scope>
    <source>
        <strain evidence="6 7">M714</strain>
    </source>
</reference>
<dbReference type="Pfam" id="PF03466">
    <property type="entry name" value="LysR_substrate"/>
    <property type="match status" value="1"/>
</dbReference>
<comment type="similarity">
    <text evidence="1">Belongs to the LysR transcriptional regulatory family.</text>
</comment>
<dbReference type="GeneID" id="59163154"/>
<protein>
    <submittedName>
        <fullName evidence="6">LysR family transcriptional regulator</fullName>
    </submittedName>
</protein>
<proteinExistence type="inferred from homology"/>
<dbReference type="InterPro" id="IPR036390">
    <property type="entry name" value="WH_DNA-bd_sf"/>
</dbReference>
<evidence type="ECO:0000256" key="2">
    <source>
        <dbReference type="ARBA" id="ARBA00023015"/>
    </source>
</evidence>
<dbReference type="GO" id="GO:0003700">
    <property type="term" value="F:DNA-binding transcription factor activity"/>
    <property type="evidence" value="ECO:0007669"/>
    <property type="project" value="InterPro"/>
</dbReference>
<dbReference type="KEGG" id="jme:EEW87_001735"/>
<accession>A0A5P8FJD4</accession>
<dbReference type="InterPro" id="IPR050950">
    <property type="entry name" value="HTH-type_LysR_regulators"/>
</dbReference>
<dbReference type="FunFam" id="1.10.10.10:FF:000001">
    <property type="entry name" value="LysR family transcriptional regulator"/>
    <property type="match status" value="1"/>
</dbReference>
<dbReference type="GO" id="GO:0005829">
    <property type="term" value="C:cytosol"/>
    <property type="evidence" value="ECO:0007669"/>
    <property type="project" value="TreeGrafter"/>
</dbReference>
<keyword evidence="2" id="KW-0805">Transcription regulation</keyword>
<evidence type="ECO:0000256" key="3">
    <source>
        <dbReference type="ARBA" id="ARBA00023125"/>
    </source>
</evidence>
<dbReference type="Gene3D" id="1.10.10.10">
    <property type="entry name" value="Winged helix-like DNA-binding domain superfamily/Winged helix DNA-binding domain"/>
    <property type="match status" value="1"/>
</dbReference>
<dbReference type="SUPFAM" id="SSF46785">
    <property type="entry name" value="Winged helix' DNA-binding domain"/>
    <property type="match status" value="1"/>
</dbReference>
<sequence length="320" mass="33971">MSINPTLAQCRAVVAVARHRSFSQAARRLHVAQSSLSRTVAEVERACGVQLFARTTRHVAPTAEGVAFVEMAERILRVYDEELAHFGGYLEGQRGVLRVAALPSLAATLLPQVVDRFREALPGVDVQLEDSLAAQLAAAVRAGRVDLALTAETGGLPGAKGDDPLRFEVVAGDDLVCLVARGHPFARRAELAWAELASEPFISFDEASSIRAITDATFAACDVEPRRRLTARNVATVAGMCAAGLGVTAVPGFVVPLMAFADLVPVPLVDPVVRRQVGVLTDPRRQPSPAVRTMLEVLRSLPDEPVVLPPGAGWAGAATR</sequence>